<evidence type="ECO:0000256" key="16">
    <source>
        <dbReference type="ARBA" id="ARBA00039036"/>
    </source>
</evidence>
<dbReference type="SUPFAM" id="SSF47203">
    <property type="entry name" value="Acyl-CoA dehydrogenase C-terminal domain-like"/>
    <property type="match status" value="1"/>
</dbReference>
<evidence type="ECO:0000256" key="1">
    <source>
        <dbReference type="ARBA" id="ARBA00001974"/>
    </source>
</evidence>
<evidence type="ECO:0000256" key="18">
    <source>
        <dbReference type="ARBA" id="ARBA00041537"/>
    </source>
</evidence>
<evidence type="ECO:0000259" key="28">
    <source>
        <dbReference type="Pfam" id="PF00441"/>
    </source>
</evidence>
<evidence type="ECO:0000259" key="29">
    <source>
        <dbReference type="Pfam" id="PF02770"/>
    </source>
</evidence>
<keyword evidence="13" id="KW-0443">Lipid metabolism</keyword>
<evidence type="ECO:0000256" key="5">
    <source>
        <dbReference type="ARBA" id="ARBA00011881"/>
    </source>
</evidence>
<dbReference type="PANTHER" id="PTHR43884:SF1">
    <property type="entry name" value="SHORT_BRANCHED CHAIN SPECIFIC ACYL-COA DEHYDROGENASE, MITOCHONDRIAL"/>
    <property type="match status" value="1"/>
</dbReference>
<dbReference type="InterPro" id="IPR036250">
    <property type="entry name" value="AcylCo_DH-like_C"/>
</dbReference>
<protein>
    <recommendedName>
        <fullName evidence="17">Short/branched chain specific acyl-CoA dehydrogenase, mitochondrial</fullName>
        <ecNumber evidence="16">1.3.8.5</ecNumber>
    </recommendedName>
    <alternativeName>
        <fullName evidence="19">2-methyl branched chain acyl-CoA dehydrogenase</fullName>
    </alternativeName>
    <alternativeName>
        <fullName evidence="18">2-methylbutyryl-coenzyme A dehydrogenase</fullName>
    </alternativeName>
</protein>
<dbReference type="AlphaFoldDB" id="A0AAW2HJ13"/>
<proteinExistence type="inferred from homology"/>
<dbReference type="Pfam" id="PF02770">
    <property type="entry name" value="Acyl-CoA_dh_M"/>
    <property type="match status" value="1"/>
</dbReference>
<evidence type="ECO:0000256" key="22">
    <source>
        <dbReference type="ARBA" id="ARBA00048592"/>
    </source>
</evidence>
<comment type="catalytic activity">
    <reaction evidence="20">
        <text>2-methylbutanoyl-CoA + oxidized [electron-transfer flavoprotein] + H(+) = (2E)-2-methylbut-2-enoyl-CoA + reduced [electron-transfer flavoprotein]</text>
        <dbReference type="Rhea" id="RHEA:43780"/>
        <dbReference type="Rhea" id="RHEA-COMP:10685"/>
        <dbReference type="Rhea" id="RHEA-COMP:10686"/>
        <dbReference type="ChEBI" id="CHEBI:15378"/>
        <dbReference type="ChEBI" id="CHEBI:57336"/>
        <dbReference type="ChEBI" id="CHEBI:57337"/>
        <dbReference type="ChEBI" id="CHEBI:57692"/>
        <dbReference type="ChEBI" id="CHEBI:58307"/>
        <dbReference type="EC" id="1.3.8.5"/>
    </reaction>
    <physiologicalReaction direction="left-to-right" evidence="20">
        <dbReference type="Rhea" id="RHEA:43781"/>
    </physiologicalReaction>
</comment>
<evidence type="ECO:0000313" key="31">
    <source>
        <dbReference type="EMBL" id="KAL0269779.1"/>
    </source>
</evidence>
<keyword evidence="9" id="KW-0276">Fatty acid metabolism</keyword>
<dbReference type="InterPro" id="IPR037069">
    <property type="entry name" value="AcylCoA_DH/ox_N_sf"/>
</dbReference>
<keyword evidence="12 27" id="KW-0560">Oxidoreductase</keyword>
<dbReference type="GO" id="GO:0003853">
    <property type="term" value="F:short-chain 2-methyl fatty acyl-CoA dehydrogenase activity"/>
    <property type="evidence" value="ECO:0007669"/>
    <property type="project" value="UniProtKB-EC"/>
</dbReference>
<dbReference type="EC" id="1.3.8.5" evidence="16"/>
<comment type="catalytic activity">
    <reaction evidence="22">
        <text>(2R)-2-methylbutanoyl-CoA + oxidized [electron-transfer flavoprotein] + H(+) = ethylacryloyl-CoA + reduced [electron-transfer flavoprotein]</text>
        <dbReference type="Rhea" id="RHEA:65296"/>
        <dbReference type="Rhea" id="RHEA-COMP:10685"/>
        <dbReference type="Rhea" id="RHEA-COMP:10686"/>
        <dbReference type="ChEBI" id="CHEBI:15378"/>
        <dbReference type="ChEBI" id="CHEBI:57692"/>
        <dbReference type="ChEBI" id="CHEBI:58307"/>
        <dbReference type="ChEBI" id="CHEBI:156439"/>
        <dbReference type="ChEBI" id="CHEBI:156440"/>
    </reaction>
    <physiologicalReaction direction="left-to-right" evidence="22">
        <dbReference type="Rhea" id="RHEA:65297"/>
    </physiologicalReaction>
</comment>
<dbReference type="FunFam" id="1.10.540.10:FF:000012">
    <property type="entry name" value="Acyl-CoA dehydrogenase short/branched chain"/>
    <property type="match status" value="1"/>
</dbReference>
<evidence type="ECO:0000256" key="26">
    <source>
        <dbReference type="ARBA" id="ARBA00051903"/>
    </source>
</evidence>
<dbReference type="Gene3D" id="2.40.110.10">
    <property type="entry name" value="Butyryl-CoA Dehydrogenase, subunit A, domain 2"/>
    <property type="match status" value="1"/>
</dbReference>
<evidence type="ECO:0000256" key="9">
    <source>
        <dbReference type="ARBA" id="ARBA00022832"/>
    </source>
</evidence>
<evidence type="ECO:0000256" key="10">
    <source>
        <dbReference type="ARBA" id="ARBA00022946"/>
    </source>
</evidence>
<reference evidence="31" key="1">
    <citation type="journal article" date="2024" name="Gigascience">
        <title>Chromosome-level genome of the poultry shaft louse Menopon gallinae provides insight into the host-switching and adaptive evolution of parasitic lice.</title>
        <authorList>
            <person name="Xu Y."/>
            <person name="Ma L."/>
            <person name="Liu S."/>
            <person name="Liang Y."/>
            <person name="Liu Q."/>
            <person name="He Z."/>
            <person name="Tian L."/>
            <person name="Duan Y."/>
            <person name="Cai W."/>
            <person name="Li H."/>
            <person name="Song F."/>
        </authorList>
    </citation>
    <scope>NUCLEOTIDE SEQUENCE</scope>
    <source>
        <strain evidence="31">Cailab_2023a</strain>
    </source>
</reference>
<dbReference type="GO" id="GO:0005759">
    <property type="term" value="C:mitochondrial matrix"/>
    <property type="evidence" value="ECO:0007669"/>
    <property type="project" value="UniProtKB-SubCell"/>
</dbReference>
<dbReference type="GO" id="GO:0046395">
    <property type="term" value="P:carboxylic acid catabolic process"/>
    <property type="evidence" value="ECO:0007669"/>
    <property type="project" value="UniProtKB-ARBA"/>
</dbReference>
<feature type="domain" description="Acyl-CoA oxidase/dehydrogenase middle" evidence="29">
    <location>
        <begin position="157"/>
        <end position="252"/>
    </location>
</feature>
<comment type="subunit">
    <text evidence="5">Homotetramer.</text>
</comment>
<dbReference type="InterPro" id="IPR009100">
    <property type="entry name" value="AcylCoA_DH/oxidase_NM_dom_sf"/>
</dbReference>
<dbReference type="CDD" id="cd01158">
    <property type="entry name" value="SCAD_SBCAD"/>
    <property type="match status" value="1"/>
</dbReference>
<keyword evidence="6" id="KW-0597">Phosphoprotein</keyword>
<comment type="similarity">
    <text evidence="4 27">Belongs to the acyl-CoA dehydrogenase family.</text>
</comment>
<comment type="catalytic activity">
    <reaction evidence="25">
        <text>(2S)-2-methylbutanoyl-CoA + oxidized [electron-transfer flavoprotein] + H(+) = (2E)-2-methylbut-2-enoyl-CoA + reduced [electron-transfer flavoprotein]</text>
        <dbReference type="Rhea" id="RHEA:48256"/>
        <dbReference type="Rhea" id="RHEA-COMP:10685"/>
        <dbReference type="Rhea" id="RHEA-COMP:10686"/>
        <dbReference type="ChEBI" id="CHEBI:15378"/>
        <dbReference type="ChEBI" id="CHEBI:57337"/>
        <dbReference type="ChEBI" id="CHEBI:57692"/>
        <dbReference type="ChEBI" id="CHEBI:58307"/>
        <dbReference type="ChEBI" id="CHEBI:88166"/>
    </reaction>
    <physiologicalReaction direction="left-to-right" evidence="25">
        <dbReference type="Rhea" id="RHEA:48257"/>
    </physiologicalReaction>
</comment>
<dbReference type="Gene3D" id="1.10.540.10">
    <property type="entry name" value="Acyl-CoA dehydrogenase/oxidase, N-terminal domain"/>
    <property type="match status" value="1"/>
</dbReference>
<dbReference type="InterPro" id="IPR046373">
    <property type="entry name" value="Acyl-CoA_Oxase/DH_mid-dom_sf"/>
</dbReference>
<accession>A0AAW2HJ13</accession>
<evidence type="ECO:0000256" key="4">
    <source>
        <dbReference type="ARBA" id="ARBA00009347"/>
    </source>
</evidence>
<sequence>MFALRRLTRNVIQASSKMPKYRPMSTEIPVTENTPLPLCYLTEDEAMMKETVAKLAAEQLAPYVKQMDEESHMFPEVIKILFDNGLMGIEVPQEYGGSGCSFMTTVLVIEEISKIDPAVAVLVAVHNSLACGLLMKLGTEEQKKKYLPMLATEAPGSFCLTEATSGTDAFAMKTTAVQEGEYFIINGSKMWISQSDIAQLFIVFVNADPSQGYRGITAFLVDRDTPGLTVGKPEKKLGIRASGTCQVHFDNVKVHKSAMLGEYRQGYKYAAGLLNESRIGVGAQMLGLAQGCFDVTVPYTLQRQQFGQSIYNFQGLQYQISDMAVRLECARLLIYNACRLVQAGLPFAKQASMAKYYASELAQELTRKCIDWMGGVGFTKDFPQEKFYRDCKIGTIYEGTSNIQLSTIGKHLKKEYES</sequence>
<dbReference type="EMBL" id="JARGDH010000004">
    <property type="protein sequence ID" value="KAL0269779.1"/>
    <property type="molecule type" value="Genomic_DNA"/>
</dbReference>
<comment type="caution">
    <text evidence="31">The sequence shown here is derived from an EMBL/GenBank/DDBJ whole genome shotgun (WGS) entry which is preliminary data.</text>
</comment>
<keyword evidence="8 27" id="KW-0274">FAD</keyword>
<comment type="catalytic activity">
    <reaction evidence="24">
        <text>hexanoyl-CoA + oxidized [electron-transfer flavoprotein] + H(+) = (2E)-hexenoyl-CoA + reduced [electron-transfer flavoprotein]</text>
        <dbReference type="Rhea" id="RHEA:43464"/>
        <dbReference type="Rhea" id="RHEA-COMP:10685"/>
        <dbReference type="Rhea" id="RHEA-COMP:10686"/>
        <dbReference type="ChEBI" id="CHEBI:15378"/>
        <dbReference type="ChEBI" id="CHEBI:57692"/>
        <dbReference type="ChEBI" id="CHEBI:58307"/>
        <dbReference type="ChEBI" id="CHEBI:62077"/>
        <dbReference type="ChEBI" id="CHEBI:62620"/>
    </reaction>
    <physiologicalReaction direction="left-to-right" evidence="24">
        <dbReference type="Rhea" id="RHEA:43465"/>
    </physiologicalReaction>
</comment>
<organism evidence="31">
    <name type="scientific">Menopon gallinae</name>
    <name type="common">poultry shaft louse</name>
    <dbReference type="NCBI Taxonomy" id="328185"/>
    <lineage>
        <taxon>Eukaryota</taxon>
        <taxon>Metazoa</taxon>
        <taxon>Ecdysozoa</taxon>
        <taxon>Arthropoda</taxon>
        <taxon>Hexapoda</taxon>
        <taxon>Insecta</taxon>
        <taxon>Pterygota</taxon>
        <taxon>Neoptera</taxon>
        <taxon>Paraneoptera</taxon>
        <taxon>Psocodea</taxon>
        <taxon>Troctomorpha</taxon>
        <taxon>Phthiraptera</taxon>
        <taxon>Amblycera</taxon>
        <taxon>Menoponidae</taxon>
        <taxon>Menopon</taxon>
    </lineage>
</organism>
<keyword evidence="11" id="KW-0007">Acetylation</keyword>
<evidence type="ECO:0000259" key="30">
    <source>
        <dbReference type="Pfam" id="PF02771"/>
    </source>
</evidence>
<name>A0AAW2HJ13_9NEOP</name>
<comment type="catalytic activity">
    <reaction evidence="23">
        <text>butanoyl-CoA + oxidized [electron-transfer flavoprotein] + H(+) = (2E)-butenoyl-CoA + reduced [electron-transfer flavoprotein]</text>
        <dbReference type="Rhea" id="RHEA:24004"/>
        <dbReference type="Rhea" id="RHEA-COMP:10685"/>
        <dbReference type="Rhea" id="RHEA-COMP:10686"/>
        <dbReference type="ChEBI" id="CHEBI:15378"/>
        <dbReference type="ChEBI" id="CHEBI:57332"/>
        <dbReference type="ChEBI" id="CHEBI:57371"/>
        <dbReference type="ChEBI" id="CHEBI:57692"/>
        <dbReference type="ChEBI" id="CHEBI:58307"/>
    </reaction>
    <physiologicalReaction direction="left-to-right" evidence="23">
        <dbReference type="Rhea" id="RHEA:24005"/>
    </physiologicalReaction>
</comment>
<evidence type="ECO:0000256" key="19">
    <source>
        <dbReference type="ARBA" id="ARBA00042821"/>
    </source>
</evidence>
<dbReference type="PROSITE" id="PS00073">
    <property type="entry name" value="ACYL_COA_DH_2"/>
    <property type="match status" value="1"/>
</dbReference>
<evidence type="ECO:0000256" key="2">
    <source>
        <dbReference type="ARBA" id="ARBA00004305"/>
    </source>
</evidence>
<evidence type="ECO:0000256" key="6">
    <source>
        <dbReference type="ARBA" id="ARBA00022553"/>
    </source>
</evidence>
<comment type="pathway">
    <text evidence="3">Lipid metabolism; mitochondrial fatty acid beta-oxidation.</text>
</comment>
<evidence type="ECO:0000256" key="17">
    <source>
        <dbReference type="ARBA" id="ARBA00039850"/>
    </source>
</evidence>
<dbReference type="GO" id="GO:0050660">
    <property type="term" value="F:flavin adenine dinucleotide binding"/>
    <property type="evidence" value="ECO:0007669"/>
    <property type="project" value="InterPro"/>
</dbReference>
<evidence type="ECO:0000256" key="7">
    <source>
        <dbReference type="ARBA" id="ARBA00022630"/>
    </source>
</evidence>
<feature type="domain" description="Acyl-CoA dehydrogenase/oxidase C-terminal" evidence="28">
    <location>
        <begin position="265"/>
        <end position="412"/>
    </location>
</feature>
<feature type="domain" description="Acyl-CoA dehydrogenase/oxidase N-terminal" evidence="30">
    <location>
        <begin position="42"/>
        <end position="152"/>
    </location>
</feature>
<dbReference type="SUPFAM" id="SSF56645">
    <property type="entry name" value="Acyl-CoA dehydrogenase NM domain-like"/>
    <property type="match status" value="1"/>
</dbReference>
<evidence type="ECO:0000256" key="20">
    <source>
        <dbReference type="ARBA" id="ARBA00048235"/>
    </source>
</evidence>
<evidence type="ECO:0000256" key="12">
    <source>
        <dbReference type="ARBA" id="ARBA00023002"/>
    </source>
</evidence>
<dbReference type="InterPro" id="IPR009075">
    <property type="entry name" value="AcylCo_DH/oxidase_C"/>
</dbReference>
<evidence type="ECO:0000256" key="27">
    <source>
        <dbReference type="RuleBase" id="RU362125"/>
    </source>
</evidence>
<evidence type="ECO:0000256" key="14">
    <source>
        <dbReference type="ARBA" id="ARBA00023128"/>
    </source>
</evidence>
<evidence type="ECO:0000256" key="11">
    <source>
        <dbReference type="ARBA" id="ARBA00022990"/>
    </source>
</evidence>
<evidence type="ECO:0000256" key="8">
    <source>
        <dbReference type="ARBA" id="ARBA00022827"/>
    </source>
</evidence>
<dbReference type="Gene3D" id="1.20.140.10">
    <property type="entry name" value="Butyryl-CoA Dehydrogenase, subunit A, domain 3"/>
    <property type="match status" value="1"/>
</dbReference>
<evidence type="ECO:0000256" key="3">
    <source>
        <dbReference type="ARBA" id="ARBA00005198"/>
    </source>
</evidence>
<evidence type="ECO:0000256" key="13">
    <source>
        <dbReference type="ARBA" id="ARBA00023098"/>
    </source>
</evidence>
<dbReference type="Pfam" id="PF02771">
    <property type="entry name" value="Acyl-CoA_dh_N"/>
    <property type="match status" value="1"/>
</dbReference>
<evidence type="ECO:0000256" key="15">
    <source>
        <dbReference type="ARBA" id="ARBA00037895"/>
    </source>
</evidence>
<evidence type="ECO:0000256" key="23">
    <source>
        <dbReference type="ARBA" id="ARBA00049096"/>
    </source>
</evidence>
<comment type="catalytic activity">
    <reaction evidence="21">
        <text>valproyl-CoA + oxidized [electron-transfer flavoprotein] + H(+) = (2E)-2-propylpent-2-enoyl-CoA + reduced [electron-transfer flavoprotein]</text>
        <dbReference type="Rhea" id="RHEA:65344"/>
        <dbReference type="Rhea" id="RHEA-COMP:10685"/>
        <dbReference type="Rhea" id="RHEA-COMP:10686"/>
        <dbReference type="ChEBI" id="CHEBI:15378"/>
        <dbReference type="ChEBI" id="CHEBI:57692"/>
        <dbReference type="ChEBI" id="CHEBI:58307"/>
        <dbReference type="ChEBI" id="CHEBI:156457"/>
        <dbReference type="ChEBI" id="CHEBI:156458"/>
    </reaction>
    <physiologicalReaction direction="left-to-right" evidence="21">
        <dbReference type="Rhea" id="RHEA:65345"/>
    </physiologicalReaction>
</comment>
<comment type="cofactor">
    <cofactor evidence="1 27">
        <name>FAD</name>
        <dbReference type="ChEBI" id="CHEBI:57692"/>
    </cofactor>
</comment>
<keyword evidence="10" id="KW-0809">Transit peptide</keyword>
<dbReference type="FunFam" id="2.40.110.10:FF:000001">
    <property type="entry name" value="Acyl-CoA dehydrogenase, mitochondrial"/>
    <property type="match status" value="1"/>
</dbReference>
<comment type="subcellular location">
    <subcellularLocation>
        <location evidence="2">Mitochondrion matrix</location>
    </subcellularLocation>
</comment>
<dbReference type="PANTHER" id="PTHR43884">
    <property type="entry name" value="ACYL-COA DEHYDROGENASE"/>
    <property type="match status" value="1"/>
</dbReference>
<comment type="pathway">
    <text evidence="15">Amino-acid degradation; L-isoleucine degradation.</text>
</comment>
<dbReference type="GO" id="GO:0006631">
    <property type="term" value="P:fatty acid metabolic process"/>
    <property type="evidence" value="ECO:0007669"/>
    <property type="project" value="UniProtKB-KW"/>
</dbReference>
<keyword evidence="14" id="KW-0496">Mitochondrion</keyword>
<keyword evidence="7 27" id="KW-0285">Flavoprotein</keyword>
<evidence type="ECO:0000256" key="21">
    <source>
        <dbReference type="ARBA" id="ARBA00048307"/>
    </source>
</evidence>
<gene>
    <name evidence="31" type="ORF">PYX00_007398</name>
</gene>
<evidence type="ECO:0000256" key="24">
    <source>
        <dbReference type="ARBA" id="ARBA00049192"/>
    </source>
</evidence>
<dbReference type="FunFam" id="1.20.140.10:FF:000002">
    <property type="entry name" value="Acyl-CoA dehydrogenase short/branched chain"/>
    <property type="match status" value="1"/>
</dbReference>
<evidence type="ECO:0000256" key="25">
    <source>
        <dbReference type="ARBA" id="ARBA00049552"/>
    </source>
</evidence>
<dbReference type="InterPro" id="IPR013786">
    <property type="entry name" value="AcylCoA_DH/ox_N"/>
</dbReference>
<dbReference type="InterPro" id="IPR006091">
    <property type="entry name" value="Acyl-CoA_Oxase/DH_mid-dom"/>
</dbReference>
<dbReference type="Pfam" id="PF00441">
    <property type="entry name" value="Acyl-CoA_dh_1"/>
    <property type="match status" value="1"/>
</dbReference>
<dbReference type="PIRSF" id="PIRSF016578">
    <property type="entry name" value="HsaA"/>
    <property type="match status" value="1"/>
</dbReference>
<dbReference type="PROSITE" id="PS00072">
    <property type="entry name" value="ACYL_COA_DH_1"/>
    <property type="match status" value="1"/>
</dbReference>
<dbReference type="InterPro" id="IPR006089">
    <property type="entry name" value="Acyl-CoA_DH_CS"/>
</dbReference>
<comment type="catalytic activity">
    <reaction evidence="26">
        <text>2-methylpropanoyl-CoA + oxidized [electron-transfer flavoprotein] + H(+) = 2-methylpropenoyl-CoA + reduced [electron-transfer flavoprotein]</text>
        <dbReference type="Rhea" id="RHEA:44180"/>
        <dbReference type="Rhea" id="RHEA-COMP:10685"/>
        <dbReference type="Rhea" id="RHEA-COMP:10686"/>
        <dbReference type="ChEBI" id="CHEBI:15378"/>
        <dbReference type="ChEBI" id="CHEBI:57338"/>
        <dbReference type="ChEBI" id="CHEBI:57692"/>
        <dbReference type="ChEBI" id="CHEBI:58307"/>
        <dbReference type="ChEBI" id="CHEBI:62500"/>
    </reaction>
    <physiologicalReaction direction="left-to-right" evidence="26">
        <dbReference type="Rhea" id="RHEA:44181"/>
    </physiologicalReaction>
</comment>